<proteinExistence type="predicted"/>
<keyword evidence="1" id="KW-0812">Transmembrane</keyword>
<sequence length="188" mass="22028">MSNLLIIDNKITQFLSYIFPHNIFFDYFFSFFSLKGSSILIWILVILIAVILEERKNPGISRRDKKFIILFSLSFLFTAFLTDIVLKNIFQRHRPFTTIYNHFQLFSTFSCPLDFSFPSAHAATAFASATVLTFFDKKRRWFYYLVAILISYSRIYLGCHYFLDVVGGGIIGYLISRLITRTKLFNNL</sequence>
<dbReference type="EMBL" id="PEWY01000131">
    <property type="protein sequence ID" value="PIU36697.1"/>
    <property type="molecule type" value="Genomic_DNA"/>
</dbReference>
<name>A0A2M6YT59_9BACT</name>
<feature type="transmembrane region" description="Helical" evidence="1">
    <location>
        <begin position="142"/>
        <end position="163"/>
    </location>
</feature>
<comment type="caution">
    <text evidence="3">The sequence shown here is derived from an EMBL/GenBank/DDBJ whole genome shotgun (WGS) entry which is preliminary data.</text>
</comment>
<dbReference type="Gene3D" id="1.20.144.10">
    <property type="entry name" value="Phosphatidic acid phosphatase type 2/haloperoxidase"/>
    <property type="match status" value="2"/>
</dbReference>
<dbReference type="SUPFAM" id="SSF48317">
    <property type="entry name" value="Acid phosphatase/Vanadium-dependent haloperoxidase"/>
    <property type="match status" value="1"/>
</dbReference>
<dbReference type="InterPro" id="IPR000326">
    <property type="entry name" value="PAP2/HPO"/>
</dbReference>
<dbReference type="AlphaFoldDB" id="A0A2M6YT59"/>
<evidence type="ECO:0000259" key="2">
    <source>
        <dbReference type="SMART" id="SM00014"/>
    </source>
</evidence>
<protein>
    <recommendedName>
        <fullName evidence="2">Phosphatidic acid phosphatase type 2/haloperoxidase domain-containing protein</fullName>
    </recommendedName>
</protein>
<dbReference type="CDD" id="cd01610">
    <property type="entry name" value="PAP2_like"/>
    <property type="match status" value="1"/>
</dbReference>
<dbReference type="SMART" id="SM00014">
    <property type="entry name" value="acidPPc"/>
    <property type="match status" value="1"/>
</dbReference>
<evidence type="ECO:0000313" key="4">
    <source>
        <dbReference type="Proteomes" id="UP000230184"/>
    </source>
</evidence>
<accession>A0A2M6YT59</accession>
<feature type="transmembrane region" description="Helical" evidence="1">
    <location>
        <begin position="27"/>
        <end position="52"/>
    </location>
</feature>
<evidence type="ECO:0000313" key="3">
    <source>
        <dbReference type="EMBL" id="PIU36697.1"/>
    </source>
</evidence>
<gene>
    <name evidence="3" type="ORF">COT02_04730</name>
</gene>
<keyword evidence="1" id="KW-1133">Transmembrane helix</keyword>
<feature type="transmembrane region" description="Helical" evidence="1">
    <location>
        <begin position="67"/>
        <end position="86"/>
    </location>
</feature>
<dbReference type="InterPro" id="IPR036938">
    <property type="entry name" value="PAP2/HPO_sf"/>
</dbReference>
<reference evidence="4" key="1">
    <citation type="submission" date="2017-09" db="EMBL/GenBank/DDBJ databases">
        <title>Depth-based differentiation of microbial function through sediment-hosted aquifers and enrichment of novel symbionts in the deep terrestrial subsurface.</title>
        <authorList>
            <person name="Probst A.J."/>
            <person name="Ladd B."/>
            <person name="Jarett J.K."/>
            <person name="Geller-Mcgrath D.E."/>
            <person name="Sieber C.M.K."/>
            <person name="Emerson J.B."/>
            <person name="Anantharaman K."/>
            <person name="Thomas B.C."/>
            <person name="Malmstrom R."/>
            <person name="Stieglmeier M."/>
            <person name="Klingl A."/>
            <person name="Woyke T."/>
            <person name="Ryan C.M."/>
            <person name="Banfield J.F."/>
        </authorList>
    </citation>
    <scope>NUCLEOTIDE SEQUENCE [LARGE SCALE GENOMIC DNA]</scope>
</reference>
<dbReference type="Proteomes" id="UP000230184">
    <property type="component" value="Unassembled WGS sequence"/>
</dbReference>
<organism evidence="3 4">
    <name type="scientific">Candidatus Roizmanbacteria bacterium CG07_land_8_20_14_0_80_34_15</name>
    <dbReference type="NCBI Taxonomy" id="1974849"/>
    <lineage>
        <taxon>Bacteria</taxon>
        <taxon>Candidatus Roizmaniibacteriota</taxon>
    </lineage>
</organism>
<dbReference type="Pfam" id="PF01569">
    <property type="entry name" value="PAP2"/>
    <property type="match status" value="1"/>
</dbReference>
<evidence type="ECO:0000256" key="1">
    <source>
        <dbReference type="SAM" id="Phobius"/>
    </source>
</evidence>
<dbReference type="PANTHER" id="PTHR14969">
    <property type="entry name" value="SPHINGOSINE-1-PHOSPHATE PHOSPHOHYDROLASE"/>
    <property type="match status" value="1"/>
</dbReference>
<feature type="domain" description="Phosphatidic acid phosphatase type 2/haloperoxidase" evidence="2">
    <location>
        <begin position="68"/>
        <end position="180"/>
    </location>
</feature>
<dbReference type="PANTHER" id="PTHR14969:SF13">
    <property type="entry name" value="AT30094P"/>
    <property type="match status" value="1"/>
</dbReference>
<keyword evidence="1" id="KW-0472">Membrane</keyword>